<proteinExistence type="predicted"/>
<dbReference type="PROSITE" id="PS51257">
    <property type="entry name" value="PROKAR_LIPOPROTEIN"/>
    <property type="match status" value="1"/>
</dbReference>
<feature type="signal peptide" evidence="2">
    <location>
        <begin position="1"/>
        <end position="33"/>
    </location>
</feature>
<dbReference type="Proteomes" id="UP000007089">
    <property type="component" value="Chromosome"/>
</dbReference>
<organism evidence="4 5">
    <name type="scientific">Anaeromyxobacter dehalogenans (strain ATCC BAA-258 / DSM 21875 / 2CP-1)</name>
    <dbReference type="NCBI Taxonomy" id="455488"/>
    <lineage>
        <taxon>Bacteria</taxon>
        <taxon>Pseudomonadati</taxon>
        <taxon>Myxococcota</taxon>
        <taxon>Myxococcia</taxon>
        <taxon>Myxococcales</taxon>
        <taxon>Cystobacterineae</taxon>
        <taxon>Anaeromyxobacteraceae</taxon>
        <taxon>Anaeromyxobacter</taxon>
    </lineage>
</organism>
<reference evidence="4" key="1">
    <citation type="submission" date="2009-01" db="EMBL/GenBank/DDBJ databases">
        <title>Complete sequence of Anaeromyxobacter dehalogenans 2CP-1.</title>
        <authorList>
            <consortium name="US DOE Joint Genome Institute"/>
            <person name="Lucas S."/>
            <person name="Copeland A."/>
            <person name="Lapidus A."/>
            <person name="Glavina del Rio T."/>
            <person name="Dalin E."/>
            <person name="Tice H."/>
            <person name="Bruce D."/>
            <person name="Goodwin L."/>
            <person name="Pitluck S."/>
            <person name="Saunders E."/>
            <person name="Brettin T."/>
            <person name="Detter J.C."/>
            <person name="Han C."/>
            <person name="Larimer F."/>
            <person name="Land M."/>
            <person name="Hauser L."/>
            <person name="Kyrpides N."/>
            <person name="Ovchinnikova G."/>
            <person name="Beliaev A.S."/>
            <person name="Richardson P."/>
        </authorList>
    </citation>
    <scope>NUCLEOTIDE SEQUENCE</scope>
    <source>
        <strain evidence="4">2CP-1</strain>
    </source>
</reference>
<name>B8JAG5_ANAD2</name>
<gene>
    <name evidence="4" type="ordered locus">A2cp1_2346</name>
</gene>
<dbReference type="EMBL" id="CP001359">
    <property type="protein sequence ID" value="ACL65684.1"/>
    <property type="molecule type" value="Genomic_DNA"/>
</dbReference>
<feature type="chain" id="PRO_5002875055" evidence="2">
    <location>
        <begin position="34"/>
        <end position="554"/>
    </location>
</feature>
<feature type="region of interest" description="Disordered" evidence="1">
    <location>
        <begin position="282"/>
        <end position="302"/>
    </location>
</feature>
<dbReference type="PANTHER" id="PTHR31157:SF1">
    <property type="entry name" value="SCP DOMAIN-CONTAINING PROTEIN"/>
    <property type="match status" value="1"/>
</dbReference>
<dbReference type="Gene3D" id="3.40.33.10">
    <property type="entry name" value="CAP"/>
    <property type="match status" value="1"/>
</dbReference>
<dbReference type="PROSITE" id="PS51318">
    <property type="entry name" value="TAT"/>
    <property type="match status" value="1"/>
</dbReference>
<dbReference type="Pfam" id="PF00188">
    <property type="entry name" value="CAP"/>
    <property type="match status" value="1"/>
</dbReference>
<feature type="compositionally biased region" description="Low complexity" evidence="1">
    <location>
        <begin position="31"/>
        <end position="69"/>
    </location>
</feature>
<dbReference type="InterPro" id="IPR035940">
    <property type="entry name" value="CAP_sf"/>
</dbReference>
<feature type="domain" description="SCP" evidence="3">
    <location>
        <begin position="309"/>
        <end position="414"/>
    </location>
</feature>
<keyword evidence="5" id="KW-1185">Reference proteome</keyword>
<evidence type="ECO:0000256" key="1">
    <source>
        <dbReference type="SAM" id="MobiDB-lite"/>
    </source>
</evidence>
<sequence>MRRSRTARRSAARTAIAAALAALVGACAGPARAPSPGAMPPAAATSGSPHPAPSSAAPAPSAAEPPGTAYGREPAVQATRIETEALGAAAGRLSARGAPRTSSVLSLAARELAALAATGAEEPLAREHLRGALAHAGAYDPAPAAYLVRTAPDRAAAALADVIPRGTATHVGAGAAQADGSAFVVILASDRKVRLEPVPRRVAEGASATIAGALLGGLTRPRVFVTSPAGAVHEEAVTGGPDGFRARVAFAAAGRHVVEVLAHGRGGPEVAALLEVQSGAPAAPAAQPVPARRPAPEPGDASAAEAGVVRAINALRAARGLQAVTAAPRLTEAARAHSANMLAQGKVAHVLPGTGELVERLARARIAYRRAYENVARASTALEAHRAAEESPAHLGNLLQPGVSSVGVGIARGRLSSGDPTVYLTEILIEPPDDGAGSRLTPDARVREAIWAQRARLGRAPLTADLRLDALAREAAVGMRARDETDPGDVEVRALKLRRRIAAVDVFVVSGPGEAARSANVGDGRFARVGVGAVQGDSRRFGPGRLFVAVIYTD</sequence>
<keyword evidence="2" id="KW-0732">Signal</keyword>
<evidence type="ECO:0000313" key="5">
    <source>
        <dbReference type="Proteomes" id="UP000007089"/>
    </source>
</evidence>
<protein>
    <submittedName>
        <fullName evidence="4">SCP-like extracellular</fullName>
    </submittedName>
</protein>
<dbReference type="InterPro" id="IPR006311">
    <property type="entry name" value="TAT_signal"/>
</dbReference>
<dbReference type="AlphaFoldDB" id="B8JAG5"/>
<dbReference type="SUPFAM" id="SSF55797">
    <property type="entry name" value="PR-1-like"/>
    <property type="match status" value="1"/>
</dbReference>
<accession>B8JAG5</accession>
<evidence type="ECO:0000256" key="2">
    <source>
        <dbReference type="SAM" id="SignalP"/>
    </source>
</evidence>
<feature type="region of interest" description="Disordered" evidence="1">
    <location>
        <begin position="31"/>
        <end position="71"/>
    </location>
</feature>
<dbReference type="HOGENOM" id="CLU_510612_0_0_7"/>
<dbReference type="KEGG" id="acp:A2cp1_2346"/>
<dbReference type="CDD" id="cd05379">
    <property type="entry name" value="CAP_bacterial"/>
    <property type="match status" value="1"/>
</dbReference>
<dbReference type="PANTHER" id="PTHR31157">
    <property type="entry name" value="SCP DOMAIN-CONTAINING PROTEIN"/>
    <property type="match status" value="1"/>
</dbReference>
<evidence type="ECO:0000259" key="3">
    <source>
        <dbReference type="Pfam" id="PF00188"/>
    </source>
</evidence>
<dbReference type="InterPro" id="IPR014044">
    <property type="entry name" value="CAP_dom"/>
</dbReference>
<evidence type="ECO:0000313" key="4">
    <source>
        <dbReference type="EMBL" id="ACL65684.1"/>
    </source>
</evidence>